<dbReference type="OrthoDB" id="9979426at2"/>
<gene>
    <name evidence="2" type="ORF">AXE77_01150</name>
</gene>
<organism evidence="2 3">
    <name type="scientific">Gardnerella vaginalis</name>
    <dbReference type="NCBI Taxonomy" id="2702"/>
    <lineage>
        <taxon>Bacteria</taxon>
        <taxon>Bacillati</taxon>
        <taxon>Actinomycetota</taxon>
        <taxon>Actinomycetes</taxon>
        <taxon>Bifidobacteriales</taxon>
        <taxon>Bifidobacteriaceae</taxon>
        <taxon>Gardnerella</taxon>
    </lineage>
</organism>
<reference evidence="2 3" key="1">
    <citation type="submission" date="2016-02" db="EMBL/GenBank/DDBJ databases">
        <authorList>
            <person name="Alioto T."/>
            <person name="Alioto T."/>
        </authorList>
    </citation>
    <scope>NUCLEOTIDE SEQUENCE [LARGE SCALE GENOMIC DNA]</scope>
    <source>
        <strain evidence="2 3">NR010</strain>
    </source>
</reference>
<sequence length="154" mass="16954">MLGSVFGFAGCVVVLVVAFWLSAVVLFTYSLFISLSILLRNRAIVAAVLRKERECFGSSVRDSVHIIMRDKSKYEAVKVPWSAVIAHCCGLPCAMLSYMVLHIAKDYEIVSLSARNLFSICYVPSAYIVISFIMVNLAVLTAQSYIAFLAGLDD</sequence>
<feature type="transmembrane region" description="Helical" evidence="1">
    <location>
        <begin position="79"/>
        <end position="104"/>
    </location>
</feature>
<dbReference type="Proteomes" id="UP000259221">
    <property type="component" value="Unassembled WGS sequence"/>
</dbReference>
<feature type="transmembrane region" description="Helical" evidence="1">
    <location>
        <begin position="124"/>
        <end position="152"/>
    </location>
</feature>
<keyword evidence="1" id="KW-0472">Membrane</keyword>
<accession>A0A3E1J1B7</accession>
<comment type="caution">
    <text evidence="2">The sequence shown here is derived from an EMBL/GenBank/DDBJ whole genome shotgun (WGS) entry which is preliminary data.</text>
</comment>
<evidence type="ECO:0000313" key="3">
    <source>
        <dbReference type="Proteomes" id="UP000259221"/>
    </source>
</evidence>
<evidence type="ECO:0000313" key="2">
    <source>
        <dbReference type="EMBL" id="RFD80149.1"/>
    </source>
</evidence>
<dbReference type="EMBL" id="LRTV01000001">
    <property type="protein sequence ID" value="RFD80149.1"/>
    <property type="molecule type" value="Genomic_DNA"/>
</dbReference>
<keyword evidence="1" id="KW-0812">Transmembrane</keyword>
<proteinExistence type="predicted"/>
<protein>
    <submittedName>
        <fullName evidence="2">Uncharacterized protein</fullName>
    </submittedName>
</protein>
<keyword evidence="1" id="KW-1133">Transmembrane helix</keyword>
<evidence type="ECO:0000256" key="1">
    <source>
        <dbReference type="SAM" id="Phobius"/>
    </source>
</evidence>
<dbReference type="AlphaFoldDB" id="A0A3E1J1B7"/>
<name>A0A3E1J1B7_GARVA</name>
<feature type="transmembrane region" description="Helical" evidence="1">
    <location>
        <begin position="6"/>
        <end position="32"/>
    </location>
</feature>